<dbReference type="EMBL" id="CAICTM010000288">
    <property type="protein sequence ID" value="CAB9507027.1"/>
    <property type="molecule type" value="Genomic_DNA"/>
</dbReference>
<feature type="transmembrane region" description="Helical" evidence="11">
    <location>
        <begin position="324"/>
        <end position="347"/>
    </location>
</feature>
<dbReference type="Pfam" id="PF00654">
    <property type="entry name" value="Voltage_CLC"/>
    <property type="match status" value="1"/>
</dbReference>
<feature type="transmembrane region" description="Helical" evidence="11">
    <location>
        <begin position="453"/>
        <end position="474"/>
    </location>
</feature>
<gene>
    <name evidence="14" type="ORF">SEMRO_289_G109080.1</name>
</gene>
<feature type="compositionally biased region" description="Gly residues" evidence="12">
    <location>
        <begin position="1"/>
        <end position="11"/>
    </location>
</feature>
<dbReference type="InterPro" id="IPR001807">
    <property type="entry name" value="ClC"/>
</dbReference>
<evidence type="ECO:0000256" key="5">
    <source>
        <dbReference type="ARBA" id="ARBA00022989"/>
    </source>
</evidence>
<dbReference type="GO" id="GO:0016020">
    <property type="term" value="C:membrane"/>
    <property type="evidence" value="ECO:0007669"/>
    <property type="project" value="UniProtKB-SubCell"/>
</dbReference>
<dbReference type="PANTHER" id="PTHR11689:SF136">
    <property type="entry name" value="H(+)_CL(-) EXCHANGE TRANSPORTER 7"/>
    <property type="match status" value="1"/>
</dbReference>
<evidence type="ECO:0000256" key="2">
    <source>
        <dbReference type="ARBA" id="ARBA00022448"/>
    </source>
</evidence>
<comment type="subcellular location">
    <subcellularLocation>
        <location evidence="1 11">Membrane</location>
        <topology evidence="1 11">Multi-pass membrane protein</topology>
    </subcellularLocation>
</comment>
<comment type="caution">
    <text evidence="14">The sequence shown here is derived from an EMBL/GenBank/DDBJ whole genome shotgun (WGS) entry which is preliminary data.</text>
</comment>
<evidence type="ECO:0000256" key="6">
    <source>
        <dbReference type="ARBA" id="ARBA00023065"/>
    </source>
</evidence>
<protein>
    <recommendedName>
        <fullName evidence="11">Chloride channel protein</fullName>
    </recommendedName>
</protein>
<evidence type="ECO:0000256" key="7">
    <source>
        <dbReference type="ARBA" id="ARBA00023122"/>
    </source>
</evidence>
<keyword evidence="7 10" id="KW-0129">CBS domain</keyword>
<dbReference type="InterPro" id="IPR051280">
    <property type="entry name" value="Cl-channel/antiporter"/>
</dbReference>
<evidence type="ECO:0000256" key="8">
    <source>
        <dbReference type="ARBA" id="ARBA00023136"/>
    </source>
</evidence>
<dbReference type="SMART" id="SM00116">
    <property type="entry name" value="CBS"/>
    <property type="match status" value="2"/>
</dbReference>
<evidence type="ECO:0000256" key="3">
    <source>
        <dbReference type="ARBA" id="ARBA00022692"/>
    </source>
</evidence>
<comment type="caution">
    <text evidence="11">Lacks conserved residue(s) required for the propagation of feature annotation.</text>
</comment>
<dbReference type="PROSITE" id="PS51371">
    <property type="entry name" value="CBS"/>
    <property type="match status" value="1"/>
</dbReference>
<evidence type="ECO:0000313" key="15">
    <source>
        <dbReference type="Proteomes" id="UP001153069"/>
    </source>
</evidence>
<keyword evidence="6 11" id="KW-0406">Ion transport</keyword>
<evidence type="ECO:0000313" key="14">
    <source>
        <dbReference type="EMBL" id="CAB9507027.1"/>
    </source>
</evidence>
<dbReference type="OrthoDB" id="428525at2759"/>
<dbReference type="Proteomes" id="UP001153069">
    <property type="component" value="Unassembled WGS sequence"/>
</dbReference>
<dbReference type="InterPro" id="IPR000644">
    <property type="entry name" value="CBS_dom"/>
</dbReference>
<name>A0A9N8HBS0_9STRA</name>
<proteinExistence type="inferred from homology"/>
<dbReference type="Pfam" id="PF00571">
    <property type="entry name" value="CBS"/>
    <property type="match status" value="1"/>
</dbReference>
<feature type="transmembrane region" description="Helical" evidence="11">
    <location>
        <begin position="410"/>
        <end position="433"/>
    </location>
</feature>
<organism evidence="14 15">
    <name type="scientific">Seminavis robusta</name>
    <dbReference type="NCBI Taxonomy" id="568900"/>
    <lineage>
        <taxon>Eukaryota</taxon>
        <taxon>Sar</taxon>
        <taxon>Stramenopiles</taxon>
        <taxon>Ochrophyta</taxon>
        <taxon>Bacillariophyta</taxon>
        <taxon>Bacillariophyceae</taxon>
        <taxon>Bacillariophycidae</taxon>
        <taxon>Naviculales</taxon>
        <taxon>Naviculaceae</taxon>
        <taxon>Seminavis</taxon>
    </lineage>
</organism>
<dbReference type="InterPro" id="IPR046342">
    <property type="entry name" value="CBS_dom_sf"/>
</dbReference>
<evidence type="ECO:0000256" key="10">
    <source>
        <dbReference type="PROSITE-ProRule" id="PRU00703"/>
    </source>
</evidence>
<dbReference type="GO" id="GO:0005254">
    <property type="term" value="F:chloride channel activity"/>
    <property type="evidence" value="ECO:0007669"/>
    <property type="project" value="UniProtKB-UniRule"/>
</dbReference>
<evidence type="ECO:0000256" key="1">
    <source>
        <dbReference type="ARBA" id="ARBA00004141"/>
    </source>
</evidence>
<keyword evidence="4" id="KW-0677">Repeat</keyword>
<sequence length="882" mass="96377">MEGYQMNGGGNHNYSQVGNGGSGIRSRHASGDGDDDGYNGTKGVGYTTPFYLANQAPTSLRGDGYGGGGVLKYSPLAPNKDNGIQSHNYEPDESEVWRAYVAQVHFSNRGHWWTTGKKRALKRWVLTFVIGVIQAVVATLCNLASKKLTERKFDHVYDLLSESVHHSSISSEAGGVSGAADDLFQTDDAAKGGTDSEAGGSHSWFGGSSAFVMFVFYQTIYAAIASLFVMWEPVSAGSGIPEIKCFLNGIDLPRFVRVKTLFCKAVGVAFSVAAGLPVGKEGPMVHSGAVVAAGISQGKTKFWGVDTSFSKFSDFRNDREKRDFVACGAAAGVASAFGAPIGGVLFSLEEGASYWSTKLTWRAFFCAMTTISTLFAIRNVDSWWGQANVEKLFSFGEFNSLSGDASNFSIWELTFFVIIGCLGGLIGAVFNAANEHLTIWRMKRINFSPTRRFLEVIVISVIVSTVSFVMPLLWNRCTQLPTDIQDWSNQEKNLVEALVPFRCQPGKEYNEVASLIFTEADVAIKQLFHFREVGVDDTSTFSSGALFFFFIPYITLATLVYGIAVPSGLFVPSLLSGAAFGRLCGHLLHKLDHTNGTFADSGTYALMGAAAVLGGMARMTISLTVILLEATGDMQYVLPLMLTLMSARFTGNVFNEGLYDIHIHLKNIPFLEPEVPPIAERNEIVAGQVMSTEVKCLRPVERAGVVYDLLRSCSHGTFPIVDTESGGTLYGTASRSMLCTLLQRRAFGSPDVLNDEVASHEGVCESLGPRRLSPLVQWDTIERAYPRYPTIGDVEMRDGDRNCWLDLRPYANTAPYTVNETASIQRTYRLFRTLGLRFLCVVNHNNQVVGIITRKDLLPESLTHSLLRGRNAHANDEVTNFL</sequence>
<keyword evidence="3 11" id="KW-0812">Transmembrane</keyword>
<keyword evidence="8 11" id="KW-0472">Membrane</keyword>
<feature type="transmembrane region" description="Helical" evidence="11">
    <location>
        <begin position="545"/>
        <end position="564"/>
    </location>
</feature>
<comment type="similarity">
    <text evidence="11">Belongs to the chloride channel (TC 2.A.49) family.</text>
</comment>
<feature type="transmembrane region" description="Helical" evidence="11">
    <location>
        <begin position="604"/>
        <end position="628"/>
    </location>
</feature>
<dbReference type="Gene3D" id="3.10.580.10">
    <property type="entry name" value="CBS-domain"/>
    <property type="match status" value="2"/>
</dbReference>
<dbReference type="SUPFAM" id="SSF81340">
    <property type="entry name" value="Clc chloride channel"/>
    <property type="match status" value="1"/>
</dbReference>
<keyword evidence="2 11" id="KW-0813">Transport</keyword>
<evidence type="ECO:0000256" key="12">
    <source>
        <dbReference type="SAM" id="MobiDB-lite"/>
    </source>
</evidence>
<feature type="transmembrane region" description="Helical" evidence="11">
    <location>
        <begin position="210"/>
        <end position="231"/>
    </location>
</feature>
<dbReference type="CDD" id="cd04591">
    <property type="entry name" value="CBS_pair_voltage-gated_CLC_euk_bac"/>
    <property type="match status" value="1"/>
</dbReference>
<keyword evidence="9 11" id="KW-0868">Chloride</keyword>
<feature type="region of interest" description="Disordered" evidence="12">
    <location>
        <begin position="1"/>
        <end position="39"/>
    </location>
</feature>
<feature type="transmembrane region" description="Helical" evidence="11">
    <location>
        <begin position="124"/>
        <end position="145"/>
    </location>
</feature>
<reference evidence="14" key="1">
    <citation type="submission" date="2020-06" db="EMBL/GenBank/DDBJ databases">
        <authorList>
            <consortium name="Plant Systems Biology data submission"/>
        </authorList>
    </citation>
    <scope>NUCLEOTIDE SEQUENCE</scope>
    <source>
        <strain evidence="14">D6</strain>
    </source>
</reference>
<evidence type="ECO:0000256" key="4">
    <source>
        <dbReference type="ARBA" id="ARBA00022737"/>
    </source>
</evidence>
<evidence type="ECO:0000256" key="11">
    <source>
        <dbReference type="RuleBase" id="RU361221"/>
    </source>
</evidence>
<keyword evidence="5 11" id="KW-1133">Transmembrane helix</keyword>
<feature type="domain" description="CBS" evidence="13">
    <location>
        <begin position="811"/>
        <end position="868"/>
    </location>
</feature>
<dbReference type="SUPFAM" id="SSF54631">
    <property type="entry name" value="CBS-domain pair"/>
    <property type="match status" value="1"/>
</dbReference>
<keyword evidence="15" id="KW-1185">Reference proteome</keyword>
<accession>A0A9N8HBS0</accession>
<dbReference type="PANTHER" id="PTHR11689">
    <property type="entry name" value="CHLORIDE CHANNEL PROTEIN CLC FAMILY MEMBER"/>
    <property type="match status" value="1"/>
</dbReference>
<dbReference type="Gene3D" id="1.10.3080.10">
    <property type="entry name" value="Clc chloride channel"/>
    <property type="match status" value="1"/>
</dbReference>
<evidence type="ECO:0000256" key="9">
    <source>
        <dbReference type="ARBA" id="ARBA00023214"/>
    </source>
</evidence>
<evidence type="ECO:0000259" key="13">
    <source>
        <dbReference type="PROSITE" id="PS51371"/>
    </source>
</evidence>
<dbReference type="PRINTS" id="PR00762">
    <property type="entry name" value="CLCHANNEL"/>
</dbReference>
<dbReference type="AlphaFoldDB" id="A0A9N8HBS0"/>
<dbReference type="InterPro" id="IPR014743">
    <property type="entry name" value="Cl-channel_core"/>
</dbReference>